<dbReference type="InterPro" id="IPR010133">
    <property type="entry name" value="Bacteriocin_signal_seq"/>
</dbReference>
<comment type="caution">
    <text evidence="1">The sequence shown here is derived from an EMBL/GenBank/DDBJ whole genome shotgun (WGS) entry which is preliminary data.</text>
</comment>
<dbReference type="EMBL" id="BNJJ01000007">
    <property type="protein sequence ID" value="GHO84785.1"/>
    <property type="molecule type" value="Genomic_DNA"/>
</dbReference>
<name>A0ABQ3VF42_9CHLR</name>
<protein>
    <recommendedName>
        <fullName evidence="3">Bacteriocin</fullName>
    </recommendedName>
</protein>
<accession>A0ABQ3VF42</accession>
<evidence type="ECO:0000313" key="2">
    <source>
        <dbReference type="Proteomes" id="UP000635565"/>
    </source>
</evidence>
<evidence type="ECO:0000313" key="1">
    <source>
        <dbReference type="EMBL" id="GHO84785.1"/>
    </source>
</evidence>
<reference evidence="1 2" key="1">
    <citation type="journal article" date="2021" name="Int. J. Syst. Evol. Microbiol.">
        <title>Reticulibacter mediterranei gen. nov., sp. nov., within the new family Reticulibacteraceae fam. nov., and Ktedonospora formicarum gen. nov., sp. nov., Ktedonobacter robiniae sp. nov., Dictyobacter formicarum sp. nov. and Dictyobacter arantiisoli sp. nov., belonging to the class Ktedonobacteria.</title>
        <authorList>
            <person name="Yabe S."/>
            <person name="Zheng Y."/>
            <person name="Wang C.M."/>
            <person name="Sakai Y."/>
            <person name="Abe K."/>
            <person name="Yokota A."/>
            <person name="Donadio S."/>
            <person name="Cavaletti L."/>
            <person name="Monciardini P."/>
        </authorList>
    </citation>
    <scope>NUCLEOTIDE SEQUENCE [LARGE SCALE GENOMIC DNA]</scope>
    <source>
        <strain evidence="1 2">SOSP1-9</strain>
    </source>
</reference>
<keyword evidence="2" id="KW-1185">Reference proteome</keyword>
<dbReference type="NCBIfam" id="TIGR01847">
    <property type="entry name" value="bacteriocin_sig"/>
    <property type="match status" value="1"/>
</dbReference>
<proteinExistence type="predicted"/>
<organism evidence="1 2">
    <name type="scientific">Dictyobacter formicarum</name>
    <dbReference type="NCBI Taxonomy" id="2778368"/>
    <lineage>
        <taxon>Bacteria</taxon>
        <taxon>Bacillati</taxon>
        <taxon>Chloroflexota</taxon>
        <taxon>Ktedonobacteria</taxon>
        <taxon>Ktedonobacterales</taxon>
        <taxon>Dictyobacteraceae</taxon>
        <taxon>Dictyobacter</taxon>
    </lineage>
</organism>
<sequence length="67" mass="8070">MKQLHCSTADQPDEYVELNEQELANVSGGRSIGQWLEDDKPKSRCYYDKKTHRRYCYDRHGRRYESK</sequence>
<evidence type="ECO:0008006" key="3">
    <source>
        <dbReference type="Google" id="ProtNLM"/>
    </source>
</evidence>
<dbReference type="RefSeq" id="WP_201362417.1">
    <property type="nucleotide sequence ID" value="NZ_BNJJ01000007.1"/>
</dbReference>
<dbReference type="Proteomes" id="UP000635565">
    <property type="component" value="Unassembled WGS sequence"/>
</dbReference>
<gene>
    <name evidence="1" type="ORF">KSZ_27910</name>
</gene>